<comment type="caution">
    <text evidence="2">The sequence shown here is derived from an EMBL/GenBank/DDBJ whole genome shotgun (WGS) entry which is preliminary data.</text>
</comment>
<evidence type="ECO:0000313" key="3">
    <source>
        <dbReference type="Proteomes" id="UP000734854"/>
    </source>
</evidence>
<protein>
    <submittedName>
        <fullName evidence="2">Uncharacterized protein</fullName>
    </submittedName>
</protein>
<gene>
    <name evidence="2" type="ORF">ZIOFF_026986</name>
</gene>
<dbReference type="Proteomes" id="UP000734854">
    <property type="component" value="Unassembled WGS sequence"/>
</dbReference>
<evidence type="ECO:0000313" key="2">
    <source>
        <dbReference type="EMBL" id="KAG6516521.1"/>
    </source>
</evidence>
<feature type="compositionally biased region" description="Low complexity" evidence="1">
    <location>
        <begin position="7"/>
        <end position="17"/>
    </location>
</feature>
<keyword evidence="3" id="KW-1185">Reference proteome</keyword>
<dbReference type="AlphaFoldDB" id="A0A8J5H732"/>
<feature type="region of interest" description="Disordered" evidence="1">
    <location>
        <begin position="1"/>
        <end position="70"/>
    </location>
</feature>
<feature type="region of interest" description="Disordered" evidence="1">
    <location>
        <begin position="195"/>
        <end position="231"/>
    </location>
</feature>
<feature type="region of interest" description="Disordered" evidence="1">
    <location>
        <begin position="103"/>
        <end position="133"/>
    </location>
</feature>
<feature type="compositionally biased region" description="Basic and acidic residues" evidence="1">
    <location>
        <begin position="120"/>
        <end position="133"/>
    </location>
</feature>
<dbReference type="EMBL" id="JACMSC010000007">
    <property type="protein sequence ID" value="KAG6516521.1"/>
    <property type="molecule type" value="Genomic_DNA"/>
</dbReference>
<dbReference type="PANTHER" id="PTHR33130:SF86">
    <property type="entry name" value="OS01G0132500 PROTEIN"/>
    <property type="match status" value="1"/>
</dbReference>
<organism evidence="2 3">
    <name type="scientific">Zingiber officinale</name>
    <name type="common">Ginger</name>
    <name type="synonym">Amomum zingiber</name>
    <dbReference type="NCBI Taxonomy" id="94328"/>
    <lineage>
        <taxon>Eukaryota</taxon>
        <taxon>Viridiplantae</taxon>
        <taxon>Streptophyta</taxon>
        <taxon>Embryophyta</taxon>
        <taxon>Tracheophyta</taxon>
        <taxon>Spermatophyta</taxon>
        <taxon>Magnoliopsida</taxon>
        <taxon>Liliopsida</taxon>
        <taxon>Zingiberales</taxon>
        <taxon>Zingiberaceae</taxon>
        <taxon>Zingiber</taxon>
    </lineage>
</organism>
<sequence length="423" mass="46291">MPPLITSPSRQPSSSSQPLPPSPSVLKSAADRSASVASGMVISPESPSRLPNPSQETAAAAESPLSRRGTQGSLLRDLSFQIFKAWGSHRLVHSMGKEDAVAAGEWRSSAPSESACPRIRFPDSGRGDGDDSGVEDVRERLLVHLREAADRMKLVLPKDCGEAEPAPVPESAPDLKAFDGYKALPWNLRTRRGESREIERCRSGSPAPTPPAVEKRTVRLRSKDSKRKERPRFSISLTKEEIDEDIYAVTGCRARRRPRKRPRVIQKQLEVRFFVPLSLPFPSSVDVSFALVIQKIPISASFFLRFFHSSPIPTRRAIPRLVAYGDHRRYLQDKNADSIAVRFTGGRGGATVAAAPCGVMRSASARAVGSGSVNAALLHDTWKSSSSLPPSWSPPNAWMFVFLASMLRRRESVSANCGLTSNY</sequence>
<dbReference type="InterPro" id="IPR012438">
    <property type="entry name" value="DUF1639"/>
</dbReference>
<feature type="compositionally biased region" description="Basic and acidic residues" evidence="1">
    <location>
        <begin position="213"/>
        <end position="227"/>
    </location>
</feature>
<evidence type="ECO:0000256" key="1">
    <source>
        <dbReference type="SAM" id="MobiDB-lite"/>
    </source>
</evidence>
<reference evidence="2 3" key="1">
    <citation type="submission" date="2020-08" db="EMBL/GenBank/DDBJ databases">
        <title>Plant Genome Project.</title>
        <authorList>
            <person name="Zhang R.-G."/>
        </authorList>
    </citation>
    <scope>NUCLEOTIDE SEQUENCE [LARGE SCALE GENOMIC DNA]</scope>
    <source>
        <tissue evidence="2">Rhizome</tissue>
    </source>
</reference>
<accession>A0A8J5H732</accession>
<dbReference type="Pfam" id="PF07797">
    <property type="entry name" value="DUF1639"/>
    <property type="match status" value="1"/>
</dbReference>
<feature type="compositionally biased region" description="Polar residues" evidence="1">
    <location>
        <begin position="45"/>
        <end position="57"/>
    </location>
</feature>
<name>A0A8J5H732_ZINOF</name>
<dbReference type="PANTHER" id="PTHR33130">
    <property type="entry name" value="PUTATIVE (DUF1639)-RELATED"/>
    <property type="match status" value="1"/>
</dbReference>
<proteinExistence type="predicted"/>